<feature type="compositionally biased region" description="Basic residues" evidence="1">
    <location>
        <begin position="55"/>
        <end position="82"/>
    </location>
</feature>
<sequence length="144" mass="15617">MTKTTPGSGSPARRWPPASAPASTRSPHAAAGPAHRRRPRRCPWTPTPPTPTSSSRRRRPRWCTAWRRRSGARTRTRTRGRGTTRSSSCAGFRPSPTTPTSRGTAPPAAAPRTCSASARPPRTAPRRPRRTKTTTRTTSSGGKE</sequence>
<evidence type="ECO:0000256" key="1">
    <source>
        <dbReference type="SAM" id="MobiDB-lite"/>
    </source>
</evidence>
<proteinExistence type="predicted"/>
<evidence type="ECO:0000313" key="2">
    <source>
        <dbReference type="EMBL" id="JAE12594.1"/>
    </source>
</evidence>
<organism evidence="2">
    <name type="scientific">Arundo donax</name>
    <name type="common">Giant reed</name>
    <name type="synonym">Donax arundinaceus</name>
    <dbReference type="NCBI Taxonomy" id="35708"/>
    <lineage>
        <taxon>Eukaryota</taxon>
        <taxon>Viridiplantae</taxon>
        <taxon>Streptophyta</taxon>
        <taxon>Embryophyta</taxon>
        <taxon>Tracheophyta</taxon>
        <taxon>Spermatophyta</taxon>
        <taxon>Magnoliopsida</taxon>
        <taxon>Liliopsida</taxon>
        <taxon>Poales</taxon>
        <taxon>Poaceae</taxon>
        <taxon>PACMAD clade</taxon>
        <taxon>Arundinoideae</taxon>
        <taxon>Arundineae</taxon>
        <taxon>Arundo</taxon>
    </lineage>
</organism>
<accession>A0A0A9FMS7</accession>
<protein>
    <submittedName>
        <fullName evidence="2">Uncharacterized protein</fullName>
    </submittedName>
</protein>
<reference evidence="2" key="1">
    <citation type="submission" date="2014-09" db="EMBL/GenBank/DDBJ databases">
        <authorList>
            <person name="Magalhaes I.L.F."/>
            <person name="Oliveira U."/>
            <person name="Santos F.R."/>
            <person name="Vidigal T.H.D.A."/>
            <person name="Brescovit A.D."/>
            <person name="Santos A.J."/>
        </authorList>
    </citation>
    <scope>NUCLEOTIDE SEQUENCE</scope>
    <source>
        <tissue evidence="2">Shoot tissue taken approximately 20 cm above the soil surface</tissue>
    </source>
</reference>
<feature type="compositionally biased region" description="Low complexity" evidence="1">
    <location>
        <begin position="134"/>
        <end position="144"/>
    </location>
</feature>
<feature type="compositionally biased region" description="Basic residues" evidence="1">
    <location>
        <begin position="124"/>
        <end position="133"/>
    </location>
</feature>
<dbReference type="EMBL" id="GBRH01185302">
    <property type="protein sequence ID" value="JAE12594.1"/>
    <property type="molecule type" value="Transcribed_RNA"/>
</dbReference>
<reference evidence="2" key="2">
    <citation type="journal article" date="2015" name="Data Brief">
        <title>Shoot transcriptome of the giant reed, Arundo donax.</title>
        <authorList>
            <person name="Barrero R.A."/>
            <person name="Guerrero F.D."/>
            <person name="Moolhuijzen P."/>
            <person name="Goolsby J.A."/>
            <person name="Tidwell J."/>
            <person name="Bellgard S.E."/>
            <person name="Bellgard M.I."/>
        </authorList>
    </citation>
    <scope>NUCLEOTIDE SEQUENCE</scope>
    <source>
        <tissue evidence="2">Shoot tissue taken approximately 20 cm above the soil surface</tissue>
    </source>
</reference>
<feature type="compositionally biased region" description="Low complexity" evidence="1">
    <location>
        <begin position="83"/>
        <end position="121"/>
    </location>
</feature>
<name>A0A0A9FMS7_ARUDO</name>
<dbReference type="AlphaFoldDB" id="A0A0A9FMS7"/>
<feature type="region of interest" description="Disordered" evidence="1">
    <location>
        <begin position="1"/>
        <end position="144"/>
    </location>
</feature>
<feature type="compositionally biased region" description="Low complexity" evidence="1">
    <location>
        <begin position="8"/>
        <end position="33"/>
    </location>
</feature>